<keyword evidence="1" id="KW-0378">Hydrolase</keyword>
<evidence type="ECO:0000313" key="1">
    <source>
        <dbReference type="EMBL" id="RVU96299.1"/>
    </source>
</evidence>
<dbReference type="Gene3D" id="1.10.3420.10">
    <property type="entry name" value="putative ntp pyrophosphohydrolase like domain"/>
    <property type="match status" value="1"/>
</dbReference>
<dbReference type="InterPro" id="IPR021130">
    <property type="entry name" value="PRib-ATP_PPHydrolase-like"/>
</dbReference>
<dbReference type="RefSeq" id="WP_127979599.1">
    <property type="nucleotide sequence ID" value="NZ_JARPWO010000033.1"/>
</dbReference>
<reference evidence="1 2" key="1">
    <citation type="submission" date="2018-12" db="EMBL/GenBank/DDBJ databases">
        <title>A novel vanA-carrying plasmid in a clinical isolate of Enterococcus avium.</title>
        <authorList>
            <person name="Bernasconi O.J."/>
            <person name="Luzzaro F."/>
            <person name="Endimiani A."/>
        </authorList>
    </citation>
    <scope>NUCLEOTIDE SEQUENCE [LARGE SCALE GENOMIC DNA]</scope>
    <source>
        <strain evidence="1 2">LC0559/18</strain>
    </source>
</reference>
<dbReference type="AlphaFoldDB" id="A0A437URQ3"/>
<dbReference type="InterPro" id="IPR023292">
    <property type="entry name" value="NTP_PyroPHydrolase-like_dom_sf"/>
</dbReference>
<accession>A0A437URQ3</accession>
<gene>
    <name evidence="1" type="ORF">EK398_16405</name>
</gene>
<dbReference type="EMBL" id="RYZS01000001">
    <property type="protein sequence ID" value="RVU96299.1"/>
    <property type="molecule type" value="Genomic_DNA"/>
</dbReference>
<dbReference type="Pfam" id="PF01503">
    <property type="entry name" value="PRA-PH"/>
    <property type="match status" value="1"/>
</dbReference>
<name>A0A437URQ3_ENTAV</name>
<comment type="caution">
    <text evidence="1">The sequence shown here is derived from an EMBL/GenBank/DDBJ whole genome shotgun (WGS) entry which is preliminary data.</text>
</comment>
<dbReference type="Proteomes" id="UP000288388">
    <property type="component" value="Unassembled WGS sequence"/>
</dbReference>
<dbReference type="GO" id="GO:0016787">
    <property type="term" value="F:hydrolase activity"/>
    <property type="evidence" value="ECO:0007669"/>
    <property type="project" value="UniProtKB-KW"/>
</dbReference>
<sequence length="171" mass="19433">MSKEPYQMAKEFHETFAPAPPNLPKAFSKERGSFRAGFKAEEIVEFLYGVAEGDEAEFSDLVEKLHESVEQAKEKVLTKGEKVEDALTAEVDALTDLLYFTYGSFALIGVNPQPIFEIVHRANMGKLFPDGKPRYHPVTNKVMKPEDWQQKYAPEPLIKEEINRQKGKAEK</sequence>
<evidence type="ECO:0000313" key="2">
    <source>
        <dbReference type="Proteomes" id="UP000288388"/>
    </source>
</evidence>
<organism evidence="1 2">
    <name type="scientific">Enterococcus avium</name>
    <name type="common">Streptococcus avium</name>
    <dbReference type="NCBI Taxonomy" id="33945"/>
    <lineage>
        <taxon>Bacteria</taxon>
        <taxon>Bacillati</taxon>
        <taxon>Bacillota</taxon>
        <taxon>Bacilli</taxon>
        <taxon>Lactobacillales</taxon>
        <taxon>Enterococcaceae</taxon>
        <taxon>Enterococcus</taxon>
    </lineage>
</organism>
<protein>
    <submittedName>
        <fullName evidence="1">HAD family hydrolase</fullName>
    </submittedName>
</protein>
<proteinExistence type="predicted"/>